<evidence type="ECO:0000256" key="2">
    <source>
        <dbReference type="ARBA" id="ARBA00012925"/>
    </source>
</evidence>
<dbReference type="AlphaFoldDB" id="A0A7S1T7V6"/>
<evidence type="ECO:0000256" key="8">
    <source>
        <dbReference type="ARBA" id="ARBA00048348"/>
    </source>
</evidence>
<dbReference type="PROSITE" id="PS00705">
    <property type="entry name" value="PROK_CO2_ANHYDRASE_2"/>
    <property type="match status" value="1"/>
</dbReference>
<feature type="region of interest" description="Disordered" evidence="11">
    <location>
        <begin position="282"/>
        <end position="305"/>
    </location>
</feature>
<dbReference type="EMBL" id="HBGH01002385">
    <property type="protein sequence ID" value="CAD9225987.1"/>
    <property type="molecule type" value="Transcribed_RNA"/>
</dbReference>
<dbReference type="InterPro" id="IPR001765">
    <property type="entry name" value="Carbonic_anhydrase"/>
</dbReference>
<dbReference type="EC" id="4.2.1.1" evidence="2 10"/>
<proteinExistence type="inferred from homology"/>
<dbReference type="NCBIfam" id="NF007756">
    <property type="entry name" value="PRK10437.1"/>
    <property type="match status" value="1"/>
</dbReference>
<dbReference type="PROSITE" id="PS00704">
    <property type="entry name" value="PROK_CO2_ANHYDRASE_1"/>
    <property type="match status" value="1"/>
</dbReference>
<evidence type="ECO:0000256" key="9">
    <source>
        <dbReference type="PIRSR" id="PIRSR601765-1"/>
    </source>
</evidence>
<evidence type="ECO:0000256" key="11">
    <source>
        <dbReference type="SAM" id="MobiDB-lite"/>
    </source>
</evidence>
<dbReference type="SMART" id="SM00947">
    <property type="entry name" value="Pro_CA"/>
    <property type="match status" value="1"/>
</dbReference>
<feature type="binding site" evidence="9">
    <location>
        <position position="171"/>
    </location>
    <ligand>
        <name>Zn(2+)</name>
        <dbReference type="ChEBI" id="CHEBI:29105"/>
    </ligand>
</feature>
<dbReference type="FunFam" id="3.40.1050.10:FF:000001">
    <property type="entry name" value="Carbonic anhydrase"/>
    <property type="match status" value="1"/>
</dbReference>
<dbReference type="Gene3D" id="3.40.1050.10">
    <property type="entry name" value="Carbonic anhydrase"/>
    <property type="match status" value="1"/>
</dbReference>
<evidence type="ECO:0000256" key="3">
    <source>
        <dbReference type="ARBA" id="ARBA00014628"/>
    </source>
</evidence>
<evidence type="ECO:0000256" key="5">
    <source>
        <dbReference type="ARBA" id="ARBA00022833"/>
    </source>
</evidence>
<evidence type="ECO:0000313" key="12">
    <source>
        <dbReference type="EMBL" id="CAD9225987.1"/>
    </source>
</evidence>
<accession>A0A7S1T7V6</accession>
<dbReference type="GO" id="GO:0008270">
    <property type="term" value="F:zinc ion binding"/>
    <property type="evidence" value="ECO:0007669"/>
    <property type="project" value="UniProtKB-UniRule"/>
</dbReference>
<evidence type="ECO:0000256" key="7">
    <source>
        <dbReference type="ARBA" id="ARBA00031969"/>
    </source>
</evidence>
<comment type="similarity">
    <text evidence="1 10">Belongs to the beta-class carbonic anhydrase family.</text>
</comment>
<keyword evidence="4 9" id="KW-0479">Metal-binding</keyword>
<dbReference type="InterPro" id="IPR036874">
    <property type="entry name" value="Carbonic_anhydrase_sf"/>
</dbReference>
<comment type="function">
    <text evidence="10">Reversible hydration of carbon dioxide.</text>
</comment>
<dbReference type="GO" id="GO:0004089">
    <property type="term" value="F:carbonate dehydratase activity"/>
    <property type="evidence" value="ECO:0007669"/>
    <property type="project" value="UniProtKB-UniRule"/>
</dbReference>
<name>A0A7S1T7V6_9RHOD</name>
<evidence type="ECO:0000256" key="6">
    <source>
        <dbReference type="ARBA" id="ARBA00023239"/>
    </source>
</evidence>
<feature type="binding site" evidence="9">
    <location>
        <position position="112"/>
    </location>
    <ligand>
        <name>Zn(2+)</name>
        <dbReference type="ChEBI" id="CHEBI:29105"/>
    </ligand>
</feature>
<comment type="cofactor">
    <cofactor evidence="9">
        <name>Zn(2+)</name>
        <dbReference type="ChEBI" id="CHEBI:29105"/>
    </cofactor>
    <text evidence="9">Binds 1 zinc ion per subunit.</text>
</comment>
<dbReference type="PANTHER" id="PTHR11002:SF76">
    <property type="entry name" value="CARBONIC ANHYDRASE"/>
    <property type="match status" value="1"/>
</dbReference>
<gene>
    <name evidence="12" type="ORF">CCAE0312_LOCUS1298</name>
</gene>
<dbReference type="CDD" id="cd00883">
    <property type="entry name" value="beta_CA_cladeA"/>
    <property type="match status" value="1"/>
</dbReference>
<evidence type="ECO:0000256" key="1">
    <source>
        <dbReference type="ARBA" id="ARBA00006217"/>
    </source>
</evidence>
<keyword evidence="5 9" id="KW-0862">Zinc</keyword>
<keyword evidence="6 10" id="KW-0456">Lyase</keyword>
<feature type="binding site" evidence="9">
    <location>
        <position position="168"/>
    </location>
    <ligand>
        <name>Zn(2+)</name>
        <dbReference type="ChEBI" id="CHEBI:29105"/>
    </ligand>
</feature>
<dbReference type="GO" id="GO:0015976">
    <property type="term" value="P:carbon utilization"/>
    <property type="evidence" value="ECO:0007669"/>
    <property type="project" value="InterPro"/>
</dbReference>
<evidence type="ECO:0000256" key="10">
    <source>
        <dbReference type="RuleBase" id="RU003956"/>
    </source>
</evidence>
<sequence>MQGRGSWSVGFLISGRGSWSVGFLVSGRVGLESSTRILRGSTICVGRPSLFGKVLFEKRLGWKMSDSSRDASSLSHLLDRNKSWAQAMVNANPSYFSEHLSSQNPDLLWIGCADSRVPANQVVDLPPGKVFVHRNVANVVSHSDFNCLSVLEFAVAVLKVQHVVVCGHYGCGGVNAALQDNRFGLIDNWLRHIRDVRQKHYDALYSPGVSESERLDLLCEYNVMEQVQNVASTTIVQSAWEQGRPLTIHGWIYRLQDGIIRDLDVRISKLEDIPRVYHTVKHDHRSPSLRPSNLPKMPPKVQKEI</sequence>
<organism evidence="12">
    <name type="scientific">Compsopogon caeruleus</name>
    <dbReference type="NCBI Taxonomy" id="31354"/>
    <lineage>
        <taxon>Eukaryota</taxon>
        <taxon>Rhodophyta</taxon>
        <taxon>Compsopogonophyceae</taxon>
        <taxon>Compsopogonales</taxon>
        <taxon>Compsopogonaceae</taxon>
        <taxon>Compsopogon</taxon>
    </lineage>
</organism>
<dbReference type="SUPFAM" id="SSF53056">
    <property type="entry name" value="beta-carbonic anhydrase, cab"/>
    <property type="match status" value="1"/>
</dbReference>
<comment type="catalytic activity">
    <reaction evidence="8 10">
        <text>hydrogencarbonate + H(+) = CO2 + H2O</text>
        <dbReference type="Rhea" id="RHEA:10748"/>
        <dbReference type="ChEBI" id="CHEBI:15377"/>
        <dbReference type="ChEBI" id="CHEBI:15378"/>
        <dbReference type="ChEBI" id="CHEBI:16526"/>
        <dbReference type="ChEBI" id="CHEBI:17544"/>
        <dbReference type="EC" id="4.2.1.1"/>
    </reaction>
</comment>
<dbReference type="PANTHER" id="PTHR11002">
    <property type="entry name" value="CARBONIC ANHYDRASE"/>
    <property type="match status" value="1"/>
</dbReference>
<feature type="binding site" evidence="9">
    <location>
        <position position="114"/>
    </location>
    <ligand>
        <name>Zn(2+)</name>
        <dbReference type="ChEBI" id="CHEBI:29105"/>
    </ligand>
</feature>
<dbReference type="Pfam" id="PF00484">
    <property type="entry name" value="Pro_CA"/>
    <property type="match status" value="1"/>
</dbReference>
<protein>
    <recommendedName>
        <fullName evidence="3 10">Carbonic anhydrase</fullName>
        <ecNumber evidence="2 10">4.2.1.1</ecNumber>
    </recommendedName>
    <alternativeName>
        <fullName evidence="7 10">Carbonate dehydratase</fullName>
    </alternativeName>
</protein>
<reference evidence="12" key="1">
    <citation type="submission" date="2021-01" db="EMBL/GenBank/DDBJ databases">
        <authorList>
            <person name="Corre E."/>
            <person name="Pelletier E."/>
            <person name="Niang G."/>
            <person name="Scheremetjew M."/>
            <person name="Finn R."/>
            <person name="Kale V."/>
            <person name="Holt S."/>
            <person name="Cochrane G."/>
            <person name="Meng A."/>
            <person name="Brown T."/>
            <person name="Cohen L."/>
        </authorList>
    </citation>
    <scope>NUCLEOTIDE SEQUENCE</scope>
    <source>
        <strain evidence="12">SAG 36.94</strain>
    </source>
</reference>
<dbReference type="InterPro" id="IPR015892">
    <property type="entry name" value="Carbonic_anhydrase_CS"/>
</dbReference>
<evidence type="ECO:0000256" key="4">
    <source>
        <dbReference type="ARBA" id="ARBA00022723"/>
    </source>
</evidence>